<dbReference type="PROSITE" id="PS50088">
    <property type="entry name" value="ANK_REPEAT"/>
    <property type="match status" value="3"/>
</dbReference>
<organism evidence="11 12">
    <name type="scientific">Mortierella hygrophila</name>
    <dbReference type="NCBI Taxonomy" id="979708"/>
    <lineage>
        <taxon>Eukaryota</taxon>
        <taxon>Fungi</taxon>
        <taxon>Fungi incertae sedis</taxon>
        <taxon>Mucoromycota</taxon>
        <taxon>Mortierellomycotina</taxon>
        <taxon>Mortierellomycetes</taxon>
        <taxon>Mortierellales</taxon>
        <taxon>Mortierellaceae</taxon>
        <taxon>Mortierella</taxon>
    </lineage>
</organism>
<feature type="repeat" description="ANK" evidence="6">
    <location>
        <begin position="215"/>
        <end position="239"/>
    </location>
</feature>
<protein>
    <submittedName>
        <fullName evidence="11">Uncharacterized protein</fullName>
    </submittedName>
</protein>
<dbReference type="EMBL" id="JAAAXW010000004">
    <property type="protein sequence ID" value="KAF9551516.1"/>
    <property type="molecule type" value="Genomic_DNA"/>
</dbReference>
<evidence type="ECO:0000313" key="12">
    <source>
        <dbReference type="Proteomes" id="UP000723463"/>
    </source>
</evidence>
<dbReference type="InterPro" id="IPR007330">
    <property type="entry name" value="MIT_dom"/>
</dbReference>
<feature type="region of interest" description="Disordered" evidence="8">
    <location>
        <begin position="37"/>
        <end position="87"/>
    </location>
</feature>
<keyword evidence="2" id="KW-0677">Repeat</keyword>
<keyword evidence="1" id="KW-0479">Metal-binding</keyword>
<dbReference type="InterPro" id="IPR036181">
    <property type="entry name" value="MIT_dom_sf"/>
</dbReference>
<dbReference type="AlphaFoldDB" id="A0A9P6FID8"/>
<evidence type="ECO:0000256" key="4">
    <source>
        <dbReference type="ARBA" id="ARBA00022833"/>
    </source>
</evidence>
<dbReference type="Pfam" id="PF13857">
    <property type="entry name" value="Ank_5"/>
    <property type="match status" value="1"/>
</dbReference>
<dbReference type="InterPro" id="IPR011011">
    <property type="entry name" value="Znf_FYVE_PHD"/>
</dbReference>
<evidence type="ECO:0000256" key="8">
    <source>
        <dbReference type="SAM" id="MobiDB-lite"/>
    </source>
</evidence>
<dbReference type="Gene3D" id="1.25.40.20">
    <property type="entry name" value="Ankyrin repeat-containing domain"/>
    <property type="match status" value="2"/>
</dbReference>
<dbReference type="InterPro" id="IPR002110">
    <property type="entry name" value="Ankyrin_rpt"/>
</dbReference>
<feature type="compositionally biased region" description="Low complexity" evidence="8">
    <location>
        <begin position="38"/>
        <end position="54"/>
    </location>
</feature>
<dbReference type="InterPro" id="IPR017455">
    <property type="entry name" value="Znf_FYVE-rel"/>
</dbReference>
<dbReference type="Gene3D" id="3.30.40.10">
    <property type="entry name" value="Zinc/RING finger domain, C3HC4 (zinc finger)"/>
    <property type="match status" value="2"/>
</dbReference>
<feature type="compositionally biased region" description="Low complexity" evidence="8">
    <location>
        <begin position="974"/>
        <end position="1011"/>
    </location>
</feature>
<dbReference type="SMART" id="SM00745">
    <property type="entry name" value="MIT"/>
    <property type="match status" value="1"/>
</dbReference>
<dbReference type="SUPFAM" id="SSF57903">
    <property type="entry name" value="FYVE/PHD zinc finger"/>
    <property type="match status" value="1"/>
</dbReference>
<dbReference type="CDD" id="cd16489">
    <property type="entry name" value="mRING-CH-C4HC2H_ZNRF"/>
    <property type="match status" value="1"/>
</dbReference>
<evidence type="ECO:0000256" key="7">
    <source>
        <dbReference type="PROSITE-ProRule" id="PRU00175"/>
    </source>
</evidence>
<dbReference type="InterPro" id="IPR001841">
    <property type="entry name" value="Znf_RING"/>
</dbReference>
<feature type="compositionally biased region" description="Low complexity" evidence="8">
    <location>
        <begin position="760"/>
        <end position="797"/>
    </location>
</feature>
<comment type="caution">
    <text evidence="11">The sequence shown here is derived from an EMBL/GenBank/DDBJ whole genome shotgun (WGS) entry which is preliminary data.</text>
</comment>
<dbReference type="PRINTS" id="PR01415">
    <property type="entry name" value="ANKYRIN"/>
</dbReference>
<evidence type="ECO:0000256" key="3">
    <source>
        <dbReference type="ARBA" id="ARBA00022771"/>
    </source>
</evidence>
<evidence type="ECO:0000256" key="2">
    <source>
        <dbReference type="ARBA" id="ARBA00022737"/>
    </source>
</evidence>
<dbReference type="GO" id="GO:0008270">
    <property type="term" value="F:zinc ion binding"/>
    <property type="evidence" value="ECO:0007669"/>
    <property type="project" value="UniProtKB-KW"/>
</dbReference>
<keyword evidence="12" id="KW-1185">Reference proteome</keyword>
<feature type="repeat" description="ANK" evidence="6">
    <location>
        <begin position="182"/>
        <end position="214"/>
    </location>
</feature>
<keyword evidence="5 6" id="KW-0040">ANK repeat</keyword>
<feature type="compositionally biased region" description="Polar residues" evidence="8">
    <location>
        <begin position="66"/>
        <end position="81"/>
    </location>
</feature>
<dbReference type="InterPro" id="IPR036770">
    <property type="entry name" value="Ankyrin_rpt-contain_sf"/>
</dbReference>
<dbReference type="Pfam" id="PF01363">
    <property type="entry name" value="FYVE"/>
    <property type="match status" value="1"/>
</dbReference>
<evidence type="ECO:0000256" key="1">
    <source>
        <dbReference type="ARBA" id="ARBA00022723"/>
    </source>
</evidence>
<dbReference type="Pfam" id="PF12796">
    <property type="entry name" value="Ank_2"/>
    <property type="match status" value="1"/>
</dbReference>
<accession>A0A9P6FID8</accession>
<feature type="region of interest" description="Disordered" evidence="8">
    <location>
        <begin position="974"/>
        <end position="1072"/>
    </location>
</feature>
<keyword evidence="3 7" id="KW-0863">Zinc-finger</keyword>
<name>A0A9P6FID8_9FUNG</name>
<feature type="region of interest" description="Disordered" evidence="8">
    <location>
        <begin position="694"/>
        <end position="803"/>
    </location>
</feature>
<feature type="domain" description="RING-type" evidence="9">
    <location>
        <begin position="1138"/>
        <end position="1178"/>
    </location>
</feature>
<proteinExistence type="predicted"/>
<evidence type="ECO:0000256" key="6">
    <source>
        <dbReference type="PROSITE-ProRule" id="PRU00023"/>
    </source>
</evidence>
<dbReference type="PANTHER" id="PTHR24180">
    <property type="entry name" value="CYCLIN-DEPENDENT KINASE INHIBITOR 2C-RELATED"/>
    <property type="match status" value="1"/>
</dbReference>
<dbReference type="SUPFAM" id="SSF48403">
    <property type="entry name" value="Ankyrin repeat"/>
    <property type="match status" value="1"/>
</dbReference>
<dbReference type="Proteomes" id="UP000723463">
    <property type="component" value="Unassembled WGS sequence"/>
</dbReference>
<dbReference type="PANTHER" id="PTHR24180:SF45">
    <property type="entry name" value="POLY [ADP-RIBOSE] POLYMERASE TANKYRASE"/>
    <property type="match status" value="1"/>
</dbReference>
<dbReference type="PROSITE" id="PS50178">
    <property type="entry name" value="ZF_FYVE"/>
    <property type="match status" value="1"/>
</dbReference>
<dbReference type="PROSITE" id="PS50089">
    <property type="entry name" value="ZF_RING_2"/>
    <property type="match status" value="1"/>
</dbReference>
<dbReference type="InterPro" id="IPR051637">
    <property type="entry name" value="Ank_repeat_dom-contain_49"/>
</dbReference>
<feature type="region of interest" description="Disordered" evidence="8">
    <location>
        <begin position="815"/>
        <end position="875"/>
    </location>
</feature>
<evidence type="ECO:0000259" key="10">
    <source>
        <dbReference type="PROSITE" id="PS50178"/>
    </source>
</evidence>
<feature type="compositionally biased region" description="Polar residues" evidence="8">
    <location>
        <begin position="844"/>
        <end position="858"/>
    </location>
</feature>
<dbReference type="SMART" id="SM00248">
    <property type="entry name" value="ANK"/>
    <property type="match status" value="4"/>
</dbReference>
<gene>
    <name evidence="11" type="ORF">EC957_008185</name>
</gene>
<evidence type="ECO:0000313" key="11">
    <source>
        <dbReference type="EMBL" id="KAF9551516.1"/>
    </source>
</evidence>
<feature type="domain" description="FYVE-type" evidence="10">
    <location>
        <begin position="890"/>
        <end position="971"/>
    </location>
</feature>
<dbReference type="Pfam" id="PF13639">
    <property type="entry name" value="zf-RING_2"/>
    <property type="match status" value="1"/>
</dbReference>
<feature type="region of interest" description="Disordered" evidence="8">
    <location>
        <begin position="566"/>
        <end position="646"/>
    </location>
</feature>
<dbReference type="InterPro" id="IPR000306">
    <property type="entry name" value="Znf_FYVE"/>
</dbReference>
<feature type="compositionally biased region" description="Low complexity" evidence="8">
    <location>
        <begin position="1051"/>
        <end position="1061"/>
    </location>
</feature>
<dbReference type="SUPFAM" id="SSF57850">
    <property type="entry name" value="RING/U-box"/>
    <property type="match status" value="1"/>
</dbReference>
<reference evidence="11" key="1">
    <citation type="journal article" date="2020" name="Fungal Divers.">
        <title>Resolving the Mortierellaceae phylogeny through synthesis of multi-gene phylogenetics and phylogenomics.</title>
        <authorList>
            <person name="Vandepol N."/>
            <person name="Liber J."/>
            <person name="Desiro A."/>
            <person name="Na H."/>
            <person name="Kennedy M."/>
            <person name="Barry K."/>
            <person name="Grigoriev I.V."/>
            <person name="Miller A.N."/>
            <person name="O'Donnell K."/>
            <person name="Stajich J.E."/>
            <person name="Bonito G."/>
        </authorList>
    </citation>
    <scope>NUCLEOTIDE SEQUENCE</scope>
    <source>
        <strain evidence="11">NRRL 2591</strain>
    </source>
</reference>
<dbReference type="SUPFAM" id="SSF116846">
    <property type="entry name" value="MIT domain"/>
    <property type="match status" value="1"/>
</dbReference>
<keyword evidence="4" id="KW-0862">Zinc</keyword>
<feature type="repeat" description="ANK" evidence="6">
    <location>
        <begin position="148"/>
        <end position="181"/>
    </location>
</feature>
<dbReference type="PROSITE" id="PS50297">
    <property type="entry name" value="ANK_REP_REGION"/>
    <property type="match status" value="3"/>
</dbReference>
<dbReference type="SMART" id="SM00064">
    <property type="entry name" value="FYVE"/>
    <property type="match status" value="1"/>
</dbReference>
<sequence length="1180" mass="127648">MITAVVSPGSIPEFVHPPVPGESHYFYGNTHLDSIKLPAPAAVPNPDSSSPSNSRQFTDPLGLGGTNQFTSTTNGLETSTVSRDESVRDHISGATIVTGEDHSEDSSEDIAWAKLVDGCINGHAEQVREIILRLPQLKHSIDNISSATGMNPLHFAASRGHGDIVRILIDQAGAGVDIQDREGETALLKASYAGSLAVVCFLLKRGANVHQRDKDGWTALHNASSKGFIDIAQVLLEKGEADINARSKMGHTPLINAASKGDIAMVLYFLNHARANPLLKNTFSEMAYDVAAANSEAYLCDILQSSEKQWWKEDHSSDDQIYDPLVLHNTVLVTVHENQRANGSFALSFMAPKFSASALSQQDFCGPWSLPSGRPSTKDDVHLPLISSTGNSNARANMQRGWFWMTEWVIDKTDPRVDPEGWQYGKSLTEANHPWTATAPTSGTNWVRRRRWIRVMKKRMDLICSTEEGTEGSETGLPSIAQEMAGNYMKRASLALRPEEEFADTAQELSRYRQAIQILLRGIKVDNDPSTKLVASSLVREYLQHAEELVELIREQEETNGAFQELELETPRPSLAIRSPNNSQGSSNELRSLTLQRSTPADAESVDDIIHLQNGHDAGGSPESSEESISSATGSLETEEGAENRDVEAFGLDVSPELESDSDEDDSQDAAGTDEQLGLGAVAEVGLSDLSLESASADVADAEEPGAADTVETPDQDTIAQEPTANIPIPIPTQNLPEVAVISPSPAATNVDPFPMARLTRSPRSATPSSSSSGPTATSTSQPLSSSPSASGQLTSQQEANLYAIPPELQQRLAESPIGGSSSPSHPPSGTFSPGVGSVDSPRHTSSMQASNQGSSQERPTSRSRSSLPPQQPQYHPAQLPVLEAKWESDHKAIDCKECHRKFSLWLRRHHCRRCGHVVCDRCSSHRATLHPSMVVYDPSSSEAYINHQALSRRGTLQSYRVCDSCYTTLSSGRSASMNNGSGSGSMQSGSGSQTRQQQQQQQQHHNYQQHQHARAIHGQSGAPLSSSPGQVDGSMGVYMHNPAYGQDMTSHSSSRSSSSSNLHPTPMVRNASSSSLMSECPVCGAILAGMEGGKAAQEAHVQECLEGKPGQGREPINNVRYIVYKLPAASPLVDQECAICFEEFVAGRTVARLNCLCTYHRHCIHSWLQHGKACPVHYR</sequence>
<feature type="compositionally biased region" description="Polar residues" evidence="8">
    <location>
        <begin position="579"/>
        <end position="599"/>
    </location>
</feature>
<feature type="compositionally biased region" description="Low complexity" evidence="8">
    <location>
        <begin position="816"/>
        <end position="835"/>
    </location>
</feature>
<evidence type="ECO:0000259" key="9">
    <source>
        <dbReference type="PROSITE" id="PS50089"/>
    </source>
</evidence>
<dbReference type="InterPro" id="IPR013083">
    <property type="entry name" value="Znf_RING/FYVE/PHD"/>
</dbReference>
<feature type="compositionally biased region" description="Low complexity" evidence="8">
    <location>
        <begin position="619"/>
        <end position="635"/>
    </location>
</feature>
<evidence type="ECO:0000256" key="5">
    <source>
        <dbReference type="ARBA" id="ARBA00023043"/>
    </source>
</evidence>